<feature type="region of interest" description="Disordered" evidence="1">
    <location>
        <begin position="83"/>
        <end position="407"/>
    </location>
</feature>
<reference evidence="2 3" key="2">
    <citation type="journal article" date="2021" name="Curr. Genet.">
        <title>Genetic response to nitrogen starvation in the aggressive Eucalyptus foliar pathogen Teratosphaeria destructans.</title>
        <authorList>
            <person name="Havenga M."/>
            <person name="Wingfield B.D."/>
            <person name="Wingfield M.J."/>
            <person name="Dreyer L.L."/>
            <person name="Roets F."/>
            <person name="Aylward J."/>
        </authorList>
    </citation>
    <scope>NUCLEOTIDE SEQUENCE [LARGE SCALE GENOMIC DNA]</scope>
    <source>
        <strain evidence="2">CMW44962</strain>
    </source>
</reference>
<evidence type="ECO:0000313" key="2">
    <source>
        <dbReference type="EMBL" id="KAH9840426.1"/>
    </source>
</evidence>
<name>A0A9W7W5L5_9PEZI</name>
<comment type="caution">
    <text evidence="2">The sequence shown here is derived from an EMBL/GenBank/DDBJ whole genome shotgun (WGS) entry which is preliminary data.</text>
</comment>
<evidence type="ECO:0000313" key="3">
    <source>
        <dbReference type="Proteomes" id="UP001138500"/>
    </source>
</evidence>
<feature type="compositionally biased region" description="Low complexity" evidence="1">
    <location>
        <begin position="560"/>
        <end position="572"/>
    </location>
</feature>
<evidence type="ECO:0000256" key="1">
    <source>
        <dbReference type="SAM" id="MobiDB-lite"/>
    </source>
</evidence>
<feature type="compositionally biased region" description="Low complexity" evidence="1">
    <location>
        <begin position="246"/>
        <end position="257"/>
    </location>
</feature>
<dbReference type="OrthoDB" id="4207369at2759"/>
<feature type="compositionally biased region" description="Basic residues" evidence="1">
    <location>
        <begin position="384"/>
        <end position="395"/>
    </location>
</feature>
<accession>A0A9W7W5L5</accession>
<feature type="compositionally biased region" description="Polar residues" evidence="1">
    <location>
        <begin position="397"/>
        <end position="407"/>
    </location>
</feature>
<feature type="compositionally biased region" description="Basic and acidic residues" evidence="1">
    <location>
        <begin position="192"/>
        <end position="201"/>
    </location>
</feature>
<feature type="compositionally biased region" description="Polar residues" evidence="1">
    <location>
        <begin position="138"/>
        <end position="148"/>
    </location>
</feature>
<feature type="compositionally biased region" description="Low complexity" evidence="1">
    <location>
        <begin position="356"/>
        <end position="365"/>
    </location>
</feature>
<reference evidence="2 3" key="1">
    <citation type="journal article" date="2018" name="IMA Fungus">
        <title>IMA Genome-F 10: Nine draft genome sequences of Claviceps purpurea s.lat., including C. arundinis, C. humidiphila, and C. cf. spartinae, pseudomolecules for the pitch canker pathogen Fusarium circinatum, draft genome of Davidsoniella eucalypti, Grosmannia galeiformis, Quambalaria eucalypti, and Teratosphaeria destructans.</title>
        <authorList>
            <person name="Wingfield B.D."/>
            <person name="Liu M."/>
            <person name="Nguyen H.D."/>
            <person name="Lane F.A."/>
            <person name="Morgan S.W."/>
            <person name="De Vos L."/>
            <person name="Wilken P.M."/>
            <person name="Duong T.A."/>
            <person name="Aylward J."/>
            <person name="Coetzee M.P."/>
            <person name="Dadej K."/>
            <person name="De Beer Z.W."/>
            <person name="Findlay W."/>
            <person name="Havenga M."/>
            <person name="Kolarik M."/>
            <person name="Menzies J.G."/>
            <person name="Naidoo K."/>
            <person name="Pochopski O."/>
            <person name="Shoukouhi P."/>
            <person name="Santana Q.C."/>
            <person name="Seifert K.A."/>
            <person name="Soal N."/>
            <person name="Steenkamp E.T."/>
            <person name="Tatham C.T."/>
            <person name="van der Nest M.A."/>
            <person name="Wingfield M.J."/>
        </authorList>
    </citation>
    <scope>NUCLEOTIDE SEQUENCE [LARGE SCALE GENOMIC DNA]</scope>
    <source>
        <strain evidence="2">CMW44962</strain>
    </source>
</reference>
<dbReference type="AlphaFoldDB" id="A0A9W7W5L5"/>
<dbReference type="EMBL" id="RIBY02000558">
    <property type="protein sequence ID" value="KAH9840426.1"/>
    <property type="molecule type" value="Genomic_DNA"/>
</dbReference>
<feature type="compositionally biased region" description="Acidic residues" evidence="1">
    <location>
        <begin position="86"/>
        <end position="109"/>
    </location>
</feature>
<feature type="region of interest" description="Disordered" evidence="1">
    <location>
        <begin position="436"/>
        <end position="711"/>
    </location>
</feature>
<feature type="compositionally biased region" description="Polar residues" evidence="1">
    <location>
        <begin position="676"/>
        <end position="698"/>
    </location>
</feature>
<sequence>MRAVKKMCLDSGYGLGAQVSRWDDRPTESPARKIVTRAGAARSEDVELLELEEEDDEVVGVSGQEGEVTIEILDEEGNAVEVPENVGDEEWEDIGEDEDGSGKDEEDTAETVAEDKATPELKGDAEADHMVQDVPASTPGTAQIQESGSADGDMVIEDDAQLQSSEADDSVVTIQRSEPSRAEVGTQSPEQVPERLADHHGPLSPTSSPQSRKLDEGVDVAQPATSTSFPASPLADLVLTPKSIRSSPANARASSAPPEEEPKPLSPEKSFKPRLSDDTALLQAFINRAREDKSSRRLSVTQRESLSNRRDSDTVRQALASPAKPAESVLGDLDPNSPSPRKTAPAGLAERPELIPLALATTPAAQNEADPIEDPEQLAESSTKTRRSARGRRRPQVLSQSVYSAPPSQRIQIRGHGANVDLKKSEAQELAMLTRTNTRKNKQGSVLPKLRLVKMPPQNESGGGNEGGEETEGSSKEGRKGVKWNEQLVSFFEPGSVDTSGWSDEGPEERMPWEIPALPDDSDEETEDPAKEETVDPGKPKAKRPREVPQLENGAHTMGLTTPTLLPAAETPSKPKIRRLKAPRTASTPGKGPAPILESDLSQAEQAASTSGETQKAASTIPKPKRSRIATPAKGLTSASLLPSDVQQPVATEKKPPAKKRIPSKLPAPMPVASAPTASGNTTASGAGQGKENLTASTPAKRPPAGTLPQSKLFAPKLEFSSSVGARSAGLTFPNLHAQPPPEGGDEAPVPGLSSPAKKGRGRVVFGQGEAGEGGGNAGGGGNEGLGLKSPAKKRSSRRVPIG</sequence>
<keyword evidence="3" id="KW-1185">Reference proteome</keyword>
<feature type="region of interest" description="Disordered" evidence="1">
    <location>
        <begin position="731"/>
        <end position="803"/>
    </location>
</feature>
<feature type="compositionally biased region" description="Gly residues" evidence="1">
    <location>
        <begin position="769"/>
        <end position="785"/>
    </location>
</feature>
<gene>
    <name evidence="2" type="ORF">Tdes44962_MAKER07929</name>
</gene>
<feature type="compositionally biased region" description="Polar residues" evidence="1">
    <location>
        <begin position="600"/>
        <end position="618"/>
    </location>
</feature>
<feature type="compositionally biased region" description="Basic and acidic residues" evidence="1">
    <location>
        <begin position="113"/>
        <end position="131"/>
    </location>
</feature>
<proteinExistence type="predicted"/>
<feature type="compositionally biased region" description="Basic and acidic residues" evidence="1">
    <location>
        <begin position="528"/>
        <end position="549"/>
    </location>
</feature>
<protein>
    <submittedName>
        <fullName evidence="2">Uncharacterized protein</fullName>
    </submittedName>
</protein>
<feature type="compositionally biased region" description="Basic residues" evidence="1">
    <location>
        <begin position="791"/>
        <end position="803"/>
    </location>
</feature>
<organism evidence="2 3">
    <name type="scientific">Teratosphaeria destructans</name>
    <dbReference type="NCBI Taxonomy" id="418781"/>
    <lineage>
        <taxon>Eukaryota</taxon>
        <taxon>Fungi</taxon>
        <taxon>Dikarya</taxon>
        <taxon>Ascomycota</taxon>
        <taxon>Pezizomycotina</taxon>
        <taxon>Dothideomycetes</taxon>
        <taxon>Dothideomycetidae</taxon>
        <taxon>Mycosphaerellales</taxon>
        <taxon>Teratosphaeriaceae</taxon>
        <taxon>Teratosphaeria</taxon>
    </lineage>
</organism>
<feature type="compositionally biased region" description="Polar residues" evidence="1">
    <location>
        <begin position="637"/>
        <end position="650"/>
    </location>
</feature>
<dbReference type="Proteomes" id="UP001138500">
    <property type="component" value="Unassembled WGS sequence"/>
</dbReference>